<dbReference type="STRING" id="137265.SAMN05421684_4304"/>
<evidence type="ECO:0000313" key="2">
    <source>
        <dbReference type="Proteomes" id="UP000199632"/>
    </source>
</evidence>
<name>A0A1H3RWD0_9ACTN</name>
<sequence>MLSPLHVLRAALARYRPRRMFWLGRPLRATIARDADGSCVLRIAYTQGVDWVALPATRDPSGPPDDDQLAAVAVALADRSLRPTEPWAIDTNAELCTSLVATRWPGATGTTEG</sequence>
<dbReference type="EMBL" id="FNQB01000002">
    <property type="protein sequence ID" value="SDZ30044.1"/>
    <property type="molecule type" value="Genomic_DNA"/>
</dbReference>
<dbReference type="OrthoDB" id="3404121at2"/>
<dbReference type="AlphaFoldDB" id="A0A1H3RWD0"/>
<evidence type="ECO:0000313" key="1">
    <source>
        <dbReference type="EMBL" id="SDZ30044.1"/>
    </source>
</evidence>
<proteinExistence type="predicted"/>
<dbReference type="Proteomes" id="UP000199632">
    <property type="component" value="Unassembled WGS sequence"/>
</dbReference>
<dbReference type="RefSeq" id="WP_090795365.1">
    <property type="nucleotide sequence ID" value="NZ_BOND01000020.1"/>
</dbReference>
<protein>
    <submittedName>
        <fullName evidence="1">Uncharacterized protein</fullName>
    </submittedName>
</protein>
<gene>
    <name evidence="1" type="ORF">SAMN05421684_4304</name>
</gene>
<accession>A0A1H3RWD0</accession>
<organism evidence="1 2">
    <name type="scientific">Asanoa ishikariensis</name>
    <dbReference type="NCBI Taxonomy" id="137265"/>
    <lineage>
        <taxon>Bacteria</taxon>
        <taxon>Bacillati</taxon>
        <taxon>Actinomycetota</taxon>
        <taxon>Actinomycetes</taxon>
        <taxon>Micromonosporales</taxon>
        <taxon>Micromonosporaceae</taxon>
        <taxon>Asanoa</taxon>
    </lineage>
</organism>
<keyword evidence="2" id="KW-1185">Reference proteome</keyword>
<reference evidence="2" key="1">
    <citation type="submission" date="2016-10" db="EMBL/GenBank/DDBJ databases">
        <authorList>
            <person name="Varghese N."/>
            <person name="Submissions S."/>
        </authorList>
    </citation>
    <scope>NUCLEOTIDE SEQUENCE [LARGE SCALE GENOMIC DNA]</scope>
    <source>
        <strain evidence="2">DSM 44718</strain>
    </source>
</reference>